<sequence>MEIMEELTKMLLQKMKVMISITNTMAGMIIVETIA</sequence>
<protein>
    <submittedName>
        <fullName evidence="1">Uncharacterized protein</fullName>
    </submittedName>
</protein>
<reference evidence="1" key="1">
    <citation type="submission" date="2018-11" db="EMBL/GenBank/DDBJ databases">
        <authorList>
            <consortium name="Genoscope - CEA"/>
            <person name="William W."/>
        </authorList>
    </citation>
    <scope>NUCLEOTIDE SEQUENCE</scope>
</reference>
<gene>
    <name evidence="1" type="ORF">BOLC3T20364H</name>
</gene>
<accession>A0A3P6BTH5</accession>
<evidence type="ECO:0000313" key="1">
    <source>
        <dbReference type="EMBL" id="VDC99088.1"/>
    </source>
</evidence>
<name>A0A3P6BTH5_BRAOL</name>
<dbReference type="EMBL" id="LR031872">
    <property type="protein sequence ID" value="VDC99088.1"/>
    <property type="molecule type" value="Genomic_DNA"/>
</dbReference>
<dbReference type="AlphaFoldDB" id="A0A3P6BTH5"/>
<organism evidence="1">
    <name type="scientific">Brassica oleracea</name>
    <name type="common">Wild cabbage</name>
    <dbReference type="NCBI Taxonomy" id="3712"/>
    <lineage>
        <taxon>Eukaryota</taxon>
        <taxon>Viridiplantae</taxon>
        <taxon>Streptophyta</taxon>
        <taxon>Embryophyta</taxon>
        <taxon>Tracheophyta</taxon>
        <taxon>Spermatophyta</taxon>
        <taxon>Magnoliopsida</taxon>
        <taxon>eudicotyledons</taxon>
        <taxon>Gunneridae</taxon>
        <taxon>Pentapetalae</taxon>
        <taxon>rosids</taxon>
        <taxon>malvids</taxon>
        <taxon>Brassicales</taxon>
        <taxon>Brassicaceae</taxon>
        <taxon>Brassiceae</taxon>
        <taxon>Brassica</taxon>
    </lineage>
</organism>
<proteinExistence type="predicted"/>